<accession>A0AA88YW25</accession>
<feature type="active site" description="Charge relay system" evidence="12 13">
    <location>
        <position position="241"/>
    </location>
</feature>
<dbReference type="FunFam" id="2.60.120.260:FF:000026">
    <property type="entry name" value="proprotein convertase subtilisin/kexin type 7"/>
    <property type="match status" value="1"/>
</dbReference>
<dbReference type="FunFam" id="3.40.50.200:FF:000005">
    <property type="entry name" value="Proprotein convertase subtilisin/kexin type 7"/>
    <property type="match status" value="1"/>
</dbReference>
<evidence type="ECO:0000256" key="4">
    <source>
        <dbReference type="ARBA" id="ARBA00022692"/>
    </source>
</evidence>
<keyword evidence="10" id="KW-0865">Zymogen</keyword>
<keyword evidence="18" id="KW-1185">Reference proteome</keyword>
<dbReference type="InterPro" id="IPR034182">
    <property type="entry name" value="Kexin/furin"/>
</dbReference>
<evidence type="ECO:0000256" key="2">
    <source>
        <dbReference type="ARBA" id="ARBA00022670"/>
    </source>
</evidence>
<dbReference type="InterPro" id="IPR000209">
    <property type="entry name" value="Peptidase_S8/S53_dom"/>
</dbReference>
<dbReference type="InterPro" id="IPR008979">
    <property type="entry name" value="Galactose-bd-like_sf"/>
</dbReference>
<evidence type="ECO:0000256" key="15">
    <source>
        <dbReference type="SAM" id="MobiDB-lite"/>
    </source>
</evidence>
<dbReference type="PRINTS" id="PR00723">
    <property type="entry name" value="SUBTILISIN"/>
</dbReference>
<proteinExistence type="inferred from homology"/>
<dbReference type="Pfam" id="PF01483">
    <property type="entry name" value="P_proprotein"/>
    <property type="match status" value="1"/>
</dbReference>
<evidence type="ECO:0000256" key="3">
    <source>
        <dbReference type="ARBA" id="ARBA00022685"/>
    </source>
</evidence>
<evidence type="ECO:0000256" key="7">
    <source>
        <dbReference type="ARBA" id="ARBA00022825"/>
    </source>
</evidence>
<dbReference type="PROSITE" id="PS51829">
    <property type="entry name" value="P_HOMO_B"/>
    <property type="match status" value="1"/>
</dbReference>
<evidence type="ECO:0000313" key="18">
    <source>
        <dbReference type="Proteomes" id="UP001186944"/>
    </source>
</evidence>
<dbReference type="InterPro" id="IPR002884">
    <property type="entry name" value="P_dom"/>
</dbReference>
<dbReference type="SUPFAM" id="SSF52743">
    <property type="entry name" value="Subtilisin-like"/>
    <property type="match status" value="1"/>
</dbReference>
<feature type="domain" description="P/Homo B" evidence="16">
    <location>
        <begin position="316"/>
        <end position="454"/>
    </location>
</feature>
<gene>
    <name evidence="17" type="ORF">FSP39_016971</name>
</gene>
<evidence type="ECO:0000256" key="10">
    <source>
        <dbReference type="ARBA" id="ARBA00023145"/>
    </source>
</evidence>
<dbReference type="EMBL" id="VSWD01000002">
    <property type="protein sequence ID" value="KAK3107542.1"/>
    <property type="molecule type" value="Genomic_DNA"/>
</dbReference>
<dbReference type="GO" id="GO:0005802">
    <property type="term" value="C:trans-Golgi network"/>
    <property type="evidence" value="ECO:0007669"/>
    <property type="project" value="TreeGrafter"/>
</dbReference>
<feature type="active site" description="Charge relay system" evidence="12 13">
    <location>
        <position position="64"/>
    </location>
</feature>
<evidence type="ECO:0000256" key="6">
    <source>
        <dbReference type="ARBA" id="ARBA00022801"/>
    </source>
</evidence>
<evidence type="ECO:0000256" key="8">
    <source>
        <dbReference type="ARBA" id="ARBA00022989"/>
    </source>
</evidence>
<dbReference type="Gene3D" id="3.40.50.200">
    <property type="entry name" value="Peptidase S8/S53 domain"/>
    <property type="match status" value="1"/>
</dbReference>
<dbReference type="SUPFAM" id="SSF49785">
    <property type="entry name" value="Galactose-binding domain-like"/>
    <property type="match status" value="1"/>
</dbReference>
<dbReference type="PANTHER" id="PTHR42884:SF28">
    <property type="entry name" value="PROPROTEIN CONVERTASE SUBTILISIN_KEXIN TYPE 7"/>
    <property type="match status" value="1"/>
</dbReference>
<comment type="subcellular location">
    <subcellularLocation>
        <location evidence="1">Membrane</location>
    </subcellularLocation>
</comment>
<feature type="region of interest" description="Disordered" evidence="15">
    <location>
        <begin position="689"/>
        <end position="711"/>
    </location>
</feature>
<keyword evidence="7 13" id="KW-0720">Serine protease</keyword>
<evidence type="ECO:0000256" key="5">
    <source>
        <dbReference type="ARBA" id="ARBA00022729"/>
    </source>
</evidence>
<evidence type="ECO:0000256" key="9">
    <source>
        <dbReference type="ARBA" id="ARBA00023136"/>
    </source>
</evidence>
<dbReference type="GO" id="GO:0004252">
    <property type="term" value="F:serine-type endopeptidase activity"/>
    <property type="evidence" value="ECO:0007669"/>
    <property type="project" value="UniProtKB-UniRule"/>
</dbReference>
<dbReference type="PROSITE" id="PS00138">
    <property type="entry name" value="SUBTILASE_SER"/>
    <property type="match status" value="1"/>
</dbReference>
<comment type="caution">
    <text evidence="17">The sequence shown here is derived from an EMBL/GenBank/DDBJ whole genome shotgun (WGS) entry which is preliminary data.</text>
</comment>
<evidence type="ECO:0000256" key="11">
    <source>
        <dbReference type="ARBA" id="ARBA00023180"/>
    </source>
</evidence>
<feature type="active site" description="Charge relay system" evidence="12 13">
    <location>
        <position position="24"/>
    </location>
</feature>
<dbReference type="InterPro" id="IPR036852">
    <property type="entry name" value="Peptidase_S8/S53_dom_sf"/>
</dbReference>
<keyword evidence="6 13" id="KW-0378">Hydrolase</keyword>
<feature type="region of interest" description="Disordered" evidence="15">
    <location>
        <begin position="46"/>
        <end position="65"/>
    </location>
</feature>
<organism evidence="17 18">
    <name type="scientific">Pinctada imbricata</name>
    <name type="common">Atlantic pearl-oyster</name>
    <name type="synonym">Pinctada martensii</name>
    <dbReference type="NCBI Taxonomy" id="66713"/>
    <lineage>
        <taxon>Eukaryota</taxon>
        <taxon>Metazoa</taxon>
        <taxon>Spiralia</taxon>
        <taxon>Lophotrochozoa</taxon>
        <taxon>Mollusca</taxon>
        <taxon>Bivalvia</taxon>
        <taxon>Autobranchia</taxon>
        <taxon>Pteriomorphia</taxon>
        <taxon>Pterioida</taxon>
        <taxon>Pterioidea</taxon>
        <taxon>Pteriidae</taxon>
        <taxon>Pinctada</taxon>
    </lineage>
</organism>
<evidence type="ECO:0000256" key="14">
    <source>
        <dbReference type="RuleBase" id="RU003355"/>
    </source>
</evidence>
<dbReference type="PROSITE" id="PS00136">
    <property type="entry name" value="SUBTILASE_ASP"/>
    <property type="match status" value="1"/>
</dbReference>
<evidence type="ECO:0000259" key="16">
    <source>
        <dbReference type="PROSITE" id="PS51829"/>
    </source>
</evidence>
<keyword evidence="4" id="KW-0812">Transmembrane</keyword>
<name>A0AA88YW25_PINIB</name>
<reference evidence="17" key="1">
    <citation type="submission" date="2019-08" db="EMBL/GenBank/DDBJ databases">
        <title>The improved chromosome-level genome for the pearl oyster Pinctada fucata martensii using PacBio sequencing and Hi-C.</title>
        <authorList>
            <person name="Zheng Z."/>
        </authorList>
    </citation>
    <scope>NUCLEOTIDE SEQUENCE</scope>
    <source>
        <strain evidence="17">ZZ-2019</strain>
        <tissue evidence="17">Adductor muscle</tissue>
    </source>
</reference>
<dbReference type="PROSITE" id="PS00137">
    <property type="entry name" value="SUBTILASE_HIS"/>
    <property type="match status" value="1"/>
</dbReference>
<keyword evidence="9" id="KW-0472">Membrane</keyword>
<keyword evidence="8" id="KW-1133">Transmembrane helix</keyword>
<dbReference type="InterPro" id="IPR022398">
    <property type="entry name" value="Peptidase_S8_His-AS"/>
</dbReference>
<comment type="similarity">
    <text evidence="13 14">Belongs to the peptidase S8 family.</text>
</comment>
<protein>
    <recommendedName>
        <fullName evidence="16">P/Homo B domain-containing protein</fullName>
    </recommendedName>
</protein>
<dbReference type="InterPro" id="IPR023828">
    <property type="entry name" value="Peptidase_S8_Ser-AS"/>
</dbReference>
<evidence type="ECO:0000256" key="12">
    <source>
        <dbReference type="PIRSR" id="PIRSR615500-1"/>
    </source>
</evidence>
<sequence length="711" mass="78477">MDINVTGVWERNVTGRGVTVAIVDDGLEWTNQDIRDNYCKEGSWDLNDHDADPTPSNKKDSNHHGTRCAGEIAAVKNSYCAVGVAYRANISGIKVLDGPMTDSLEAEAFNKNLQMNDIYSCSWGPDDDGKTVDGPHIMALTAMRYGIDFGRGGYGSIYVVASGNGGRKSDNCNYDGYANSIYTVTIGAVDETGHMPFYAEECASMLAVTYSSGTSNLRSIATTDWTQRGASGCTVSHTGTSAAAPIAAGMIALMLQVRPCLTWRDVQYLIAMTAQKVDIDEAHWQRNGAGLYHSHKHGFGLMRAWRLVNAAKVWDTVPWMTSYLYDSGDLNMQITKGQHNPLKLKYEVTESRIHGYDLFALEQMLVTVTIDHPCRGQLGVVLICPSGTRSVIGSPRSLDRSTKGFDGWTFNTVRCWGESPIGNWTLIIRDIDQMKYGPGFLKNWKLKLYGTPLTPEQFQIRKRRIEDSMSGQYLNDSFNLPCPEPPVTAKPDENMSQKTLKFIVLTGCFCLLVALYETFEYAACYREEKKAERSRMMEELVSRMSSQNASGVTMETDSIAQDTHRYLNTSDGRGEYIQLRDMSSADADLAGNSMKSNSEENIYQASSASDVIGHDTSSTQVIAHVQSDHSNRSVINVNESFTSPGENRNPLPPSRHSIYDNLVSNVTQGANSDQPSVPNGALYMSRDSRSTLSSLDDDDDEKRTLLSSSSK</sequence>
<dbReference type="GO" id="GO:0016485">
    <property type="term" value="P:protein processing"/>
    <property type="evidence" value="ECO:0007669"/>
    <property type="project" value="TreeGrafter"/>
</dbReference>
<dbReference type="InterPro" id="IPR023827">
    <property type="entry name" value="Peptidase_S8_Asp-AS"/>
</dbReference>
<keyword evidence="3" id="KW-0165">Cleavage on pair of basic residues</keyword>
<evidence type="ECO:0000256" key="1">
    <source>
        <dbReference type="ARBA" id="ARBA00004370"/>
    </source>
</evidence>
<feature type="compositionally biased region" description="Basic and acidic residues" evidence="15">
    <location>
        <begin position="46"/>
        <end position="63"/>
    </location>
</feature>
<dbReference type="Gene3D" id="2.60.120.260">
    <property type="entry name" value="Galactose-binding domain-like"/>
    <property type="match status" value="1"/>
</dbReference>
<dbReference type="CDD" id="cd04059">
    <property type="entry name" value="Peptidases_S8_Protein_convertases_Kexins_Furin-like"/>
    <property type="match status" value="1"/>
</dbReference>
<evidence type="ECO:0000313" key="17">
    <source>
        <dbReference type="EMBL" id="KAK3107542.1"/>
    </source>
</evidence>
<dbReference type="GO" id="GO:0000139">
    <property type="term" value="C:Golgi membrane"/>
    <property type="evidence" value="ECO:0007669"/>
    <property type="project" value="TreeGrafter"/>
</dbReference>
<dbReference type="Proteomes" id="UP001186944">
    <property type="component" value="Unassembled WGS sequence"/>
</dbReference>
<keyword evidence="5" id="KW-0732">Signal</keyword>
<dbReference type="Pfam" id="PF00082">
    <property type="entry name" value="Peptidase_S8"/>
    <property type="match status" value="1"/>
</dbReference>
<keyword evidence="11" id="KW-0325">Glycoprotein</keyword>
<dbReference type="AlphaFoldDB" id="A0AA88YW25"/>
<dbReference type="InterPro" id="IPR015500">
    <property type="entry name" value="Peptidase_S8_subtilisin-rel"/>
</dbReference>
<dbReference type="PROSITE" id="PS51892">
    <property type="entry name" value="SUBTILASE"/>
    <property type="match status" value="1"/>
</dbReference>
<evidence type="ECO:0000256" key="13">
    <source>
        <dbReference type="PROSITE-ProRule" id="PRU01240"/>
    </source>
</evidence>
<dbReference type="PANTHER" id="PTHR42884">
    <property type="entry name" value="PROPROTEIN CONVERTASE SUBTILISIN/KEXIN-RELATED"/>
    <property type="match status" value="1"/>
</dbReference>
<keyword evidence="2 13" id="KW-0645">Protease</keyword>